<dbReference type="InterPro" id="IPR045229">
    <property type="entry name" value="TPP_enz"/>
</dbReference>
<dbReference type="RefSeq" id="WP_073337564.1">
    <property type="nucleotide sequence ID" value="NZ_FQXM01000005.1"/>
</dbReference>
<dbReference type="GO" id="GO:0003984">
    <property type="term" value="F:acetolactate synthase activity"/>
    <property type="evidence" value="ECO:0007669"/>
    <property type="project" value="UniProtKB-EC"/>
</dbReference>
<evidence type="ECO:0000256" key="7">
    <source>
        <dbReference type="ARBA" id="ARBA00022723"/>
    </source>
</evidence>
<name>A0A1M5T7S5_9CLOT</name>
<evidence type="ECO:0000256" key="4">
    <source>
        <dbReference type="ARBA" id="ARBA00013145"/>
    </source>
</evidence>
<dbReference type="GO" id="GO:0050660">
    <property type="term" value="F:flavin adenine dinucleotide binding"/>
    <property type="evidence" value="ECO:0007669"/>
    <property type="project" value="InterPro"/>
</dbReference>
<evidence type="ECO:0000256" key="2">
    <source>
        <dbReference type="ARBA" id="ARBA00005025"/>
    </source>
</evidence>
<dbReference type="NCBIfam" id="TIGR00118">
    <property type="entry name" value="acolac_lg"/>
    <property type="match status" value="1"/>
</dbReference>
<comment type="pathway">
    <text evidence="1 12">Amino-acid biosynthesis; L-isoleucine biosynthesis; L-isoleucine from 2-oxobutanoate: step 1/4.</text>
</comment>
<comment type="pathway">
    <text evidence="2 12">Amino-acid biosynthesis; L-valine biosynthesis; L-valine from pyruvate: step 1/4.</text>
</comment>
<evidence type="ECO:0000259" key="13">
    <source>
        <dbReference type="Pfam" id="PF00205"/>
    </source>
</evidence>
<dbReference type="UniPathway" id="UPA00049">
    <property type="reaction ID" value="UER00059"/>
</dbReference>
<comment type="similarity">
    <text evidence="3 12">Belongs to the TPP enzyme family.</text>
</comment>
<keyword evidence="8 12" id="KW-0460">Magnesium</keyword>
<dbReference type="InterPro" id="IPR012001">
    <property type="entry name" value="Thiamin_PyroP_enz_TPP-bd_dom"/>
</dbReference>
<dbReference type="STRING" id="1121316.SAMN02745207_01244"/>
<dbReference type="EC" id="2.2.1.6" evidence="4 12"/>
<dbReference type="GO" id="GO:0009097">
    <property type="term" value="P:isoleucine biosynthetic process"/>
    <property type="evidence" value="ECO:0007669"/>
    <property type="project" value="UniProtKB-UniPathway"/>
</dbReference>
<dbReference type="AlphaFoldDB" id="A0A1M5T7S5"/>
<dbReference type="Proteomes" id="UP000184447">
    <property type="component" value="Unassembled WGS sequence"/>
</dbReference>
<dbReference type="PANTHER" id="PTHR18968">
    <property type="entry name" value="THIAMINE PYROPHOSPHATE ENZYMES"/>
    <property type="match status" value="1"/>
</dbReference>
<dbReference type="InterPro" id="IPR012846">
    <property type="entry name" value="Acetolactate_synth_lsu"/>
</dbReference>
<dbReference type="EMBL" id="FQXM01000005">
    <property type="protein sequence ID" value="SHH46781.1"/>
    <property type="molecule type" value="Genomic_DNA"/>
</dbReference>
<reference evidence="16 17" key="1">
    <citation type="submission" date="2016-11" db="EMBL/GenBank/DDBJ databases">
        <authorList>
            <person name="Jaros S."/>
            <person name="Januszkiewicz K."/>
            <person name="Wedrychowicz H."/>
        </authorList>
    </citation>
    <scope>NUCLEOTIDE SEQUENCE [LARGE SCALE GENOMIC DNA]</scope>
    <source>
        <strain evidence="16 17">DSM 8605</strain>
    </source>
</reference>
<dbReference type="InterPro" id="IPR029061">
    <property type="entry name" value="THDP-binding"/>
</dbReference>
<evidence type="ECO:0000259" key="15">
    <source>
        <dbReference type="Pfam" id="PF02776"/>
    </source>
</evidence>
<dbReference type="GO" id="GO:0005948">
    <property type="term" value="C:acetolactate synthase complex"/>
    <property type="evidence" value="ECO:0007669"/>
    <property type="project" value="TreeGrafter"/>
</dbReference>
<dbReference type="SUPFAM" id="SSF52518">
    <property type="entry name" value="Thiamin diphosphate-binding fold (THDP-binding)"/>
    <property type="match status" value="2"/>
</dbReference>
<sequence>MKLNGAQLFLQCLKELNVDTFFGYPGGSVLPIYDCLYYERELKHILTAHEQGATHAADGYARASGKVGVALTTSGPGATNSVTGIATAFSDSVPIVVITGQVPTALLGRHSFQEMDIRAITKPITKKTFLIDDVNKIAEIFEEAFFLAKEGRPGPILVDFPKDIQLTEVEYEVGTIAKLREARLKNAEVTFDSDFDSLKQAIQLAADAINNCERPMIYAGGGVEKSGGEAALLEFAEKIKSPVTTSLMGLGGFPGTHKYFTGLPGMHGTRSSNLGISKCDVLIAIGCRFSDRVTGKTSVFAEKATIIHIDIDEKELGKNVGVDLPLKGDVKKVLTALIDLVNPRVENKWNEDVQKWKQDFPYKYNDGGVLTGQYVVEELYKVTKGDAIITTEVGQNQIWTAQYYKFNDSKNFISSGGMGTMGYGLPAAVGVSFTTGGKKVINVAGDGSFMMNSHELSTVSRYRIPMLQLIFNNSTLGMVYQWQGLFHGNRYSFTEFGDEVSFEKLAAAYNIPYFKLDKKEEAEKVLKAALEIEGPVIVECIIPCEQNVYPIVPPGESIENMIEE</sequence>
<evidence type="ECO:0000256" key="1">
    <source>
        <dbReference type="ARBA" id="ARBA00004974"/>
    </source>
</evidence>
<evidence type="ECO:0000256" key="11">
    <source>
        <dbReference type="ARBA" id="ARBA00048670"/>
    </source>
</evidence>
<feature type="domain" description="Thiamine pyrophosphate enzyme TPP-binding" evidence="14">
    <location>
        <begin position="393"/>
        <end position="540"/>
    </location>
</feature>
<dbReference type="Gene3D" id="3.40.50.970">
    <property type="match status" value="2"/>
</dbReference>
<evidence type="ECO:0000259" key="14">
    <source>
        <dbReference type="Pfam" id="PF02775"/>
    </source>
</evidence>
<dbReference type="GO" id="GO:0030976">
    <property type="term" value="F:thiamine pyrophosphate binding"/>
    <property type="evidence" value="ECO:0007669"/>
    <property type="project" value="UniProtKB-UniRule"/>
</dbReference>
<evidence type="ECO:0000313" key="17">
    <source>
        <dbReference type="Proteomes" id="UP000184447"/>
    </source>
</evidence>
<feature type="domain" description="Thiamine pyrophosphate enzyme N-terminal TPP-binding" evidence="15">
    <location>
        <begin position="4"/>
        <end position="119"/>
    </location>
</feature>
<dbReference type="SUPFAM" id="SSF52467">
    <property type="entry name" value="DHS-like NAD/FAD-binding domain"/>
    <property type="match status" value="1"/>
</dbReference>
<feature type="domain" description="Thiamine pyrophosphate enzyme central" evidence="13">
    <location>
        <begin position="202"/>
        <end position="337"/>
    </location>
</feature>
<proteinExistence type="inferred from homology"/>
<dbReference type="FunFam" id="3.40.50.1220:FF:000008">
    <property type="entry name" value="Acetolactate synthase"/>
    <property type="match status" value="1"/>
</dbReference>
<evidence type="ECO:0000256" key="6">
    <source>
        <dbReference type="ARBA" id="ARBA00022679"/>
    </source>
</evidence>
<evidence type="ECO:0000256" key="9">
    <source>
        <dbReference type="ARBA" id="ARBA00023052"/>
    </source>
</evidence>
<dbReference type="Pfam" id="PF02775">
    <property type="entry name" value="TPP_enzyme_C"/>
    <property type="match status" value="1"/>
</dbReference>
<evidence type="ECO:0000313" key="16">
    <source>
        <dbReference type="EMBL" id="SHH46781.1"/>
    </source>
</evidence>
<dbReference type="GO" id="GO:0000287">
    <property type="term" value="F:magnesium ion binding"/>
    <property type="evidence" value="ECO:0007669"/>
    <property type="project" value="UniProtKB-UniRule"/>
</dbReference>
<protein>
    <recommendedName>
        <fullName evidence="4 12">Acetolactate synthase</fullName>
        <ecNumber evidence="4 12">2.2.1.6</ecNumber>
    </recommendedName>
</protein>
<dbReference type="InterPro" id="IPR012000">
    <property type="entry name" value="Thiamin_PyroP_enz_cen_dom"/>
</dbReference>
<keyword evidence="5 12" id="KW-0028">Amino-acid biosynthesis</keyword>
<dbReference type="FunFam" id="3.40.50.970:FF:000007">
    <property type="entry name" value="Acetolactate synthase"/>
    <property type="match status" value="1"/>
</dbReference>
<keyword evidence="6 12" id="KW-0808">Transferase</keyword>
<keyword evidence="17" id="KW-1185">Reference proteome</keyword>
<evidence type="ECO:0000256" key="12">
    <source>
        <dbReference type="RuleBase" id="RU003591"/>
    </source>
</evidence>
<evidence type="ECO:0000256" key="8">
    <source>
        <dbReference type="ARBA" id="ARBA00022842"/>
    </source>
</evidence>
<dbReference type="OrthoDB" id="4494979at2"/>
<dbReference type="CDD" id="cd07035">
    <property type="entry name" value="TPP_PYR_POX_like"/>
    <property type="match status" value="1"/>
</dbReference>
<dbReference type="InterPro" id="IPR039368">
    <property type="entry name" value="AHAS_TPP"/>
</dbReference>
<keyword evidence="7 12" id="KW-0479">Metal-binding</keyword>
<comment type="cofactor">
    <cofactor evidence="12">
        <name>thiamine diphosphate</name>
        <dbReference type="ChEBI" id="CHEBI:58937"/>
    </cofactor>
    <text evidence="12">Binds 1 thiamine pyrophosphate per subunit.</text>
</comment>
<dbReference type="Pfam" id="PF02776">
    <property type="entry name" value="TPP_enzyme_N"/>
    <property type="match status" value="1"/>
</dbReference>
<dbReference type="UniPathway" id="UPA00047">
    <property type="reaction ID" value="UER00055"/>
</dbReference>
<dbReference type="Gene3D" id="3.40.50.1220">
    <property type="entry name" value="TPP-binding domain"/>
    <property type="match status" value="1"/>
</dbReference>
<gene>
    <name evidence="16" type="ORF">SAMN02745207_01244</name>
</gene>
<dbReference type="CDD" id="cd02015">
    <property type="entry name" value="TPP_AHAS"/>
    <property type="match status" value="1"/>
</dbReference>
<dbReference type="PANTHER" id="PTHR18968:SF13">
    <property type="entry name" value="ACETOLACTATE SYNTHASE CATALYTIC SUBUNIT, MITOCHONDRIAL"/>
    <property type="match status" value="1"/>
</dbReference>
<comment type="catalytic activity">
    <reaction evidence="11 12">
        <text>2 pyruvate + H(+) = (2S)-2-acetolactate + CO2</text>
        <dbReference type="Rhea" id="RHEA:25249"/>
        <dbReference type="ChEBI" id="CHEBI:15361"/>
        <dbReference type="ChEBI" id="CHEBI:15378"/>
        <dbReference type="ChEBI" id="CHEBI:16526"/>
        <dbReference type="ChEBI" id="CHEBI:58476"/>
        <dbReference type="EC" id="2.2.1.6"/>
    </reaction>
</comment>
<keyword evidence="10 12" id="KW-0100">Branched-chain amino acid biosynthesis</keyword>
<keyword evidence="9 12" id="KW-0786">Thiamine pyrophosphate</keyword>
<accession>A0A1M5T7S5</accession>
<dbReference type="InterPro" id="IPR011766">
    <property type="entry name" value="TPP_enzyme_TPP-bd"/>
</dbReference>
<evidence type="ECO:0000256" key="5">
    <source>
        <dbReference type="ARBA" id="ARBA00022605"/>
    </source>
</evidence>
<dbReference type="GO" id="GO:0009099">
    <property type="term" value="P:L-valine biosynthetic process"/>
    <property type="evidence" value="ECO:0007669"/>
    <property type="project" value="UniProtKB-UniPathway"/>
</dbReference>
<dbReference type="Pfam" id="PF00205">
    <property type="entry name" value="TPP_enzyme_M"/>
    <property type="match status" value="1"/>
</dbReference>
<comment type="cofactor">
    <cofactor evidence="12">
        <name>Mg(2+)</name>
        <dbReference type="ChEBI" id="CHEBI:18420"/>
    </cofactor>
    <text evidence="12">Binds 1 Mg(2+) ion per subunit.</text>
</comment>
<organism evidence="16 17">
    <name type="scientific">Clostridium grantii DSM 8605</name>
    <dbReference type="NCBI Taxonomy" id="1121316"/>
    <lineage>
        <taxon>Bacteria</taxon>
        <taxon>Bacillati</taxon>
        <taxon>Bacillota</taxon>
        <taxon>Clostridia</taxon>
        <taxon>Eubacteriales</taxon>
        <taxon>Clostridiaceae</taxon>
        <taxon>Clostridium</taxon>
    </lineage>
</organism>
<evidence type="ECO:0000256" key="3">
    <source>
        <dbReference type="ARBA" id="ARBA00007812"/>
    </source>
</evidence>
<evidence type="ECO:0000256" key="10">
    <source>
        <dbReference type="ARBA" id="ARBA00023304"/>
    </source>
</evidence>
<dbReference type="InterPro" id="IPR029035">
    <property type="entry name" value="DHS-like_NAD/FAD-binding_dom"/>
</dbReference>